<feature type="coiled-coil region" evidence="1">
    <location>
        <begin position="79"/>
        <end position="106"/>
    </location>
</feature>
<feature type="region of interest" description="Disordered" evidence="2">
    <location>
        <begin position="119"/>
        <end position="179"/>
    </location>
</feature>
<dbReference type="EMBL" id="CAJEWN010003135">
    <property type="protein sequence ID" value="CAD2206644.1"/>
    <property type="molecule type" value="Genomic_DNA"/>
</dbReference>
<protein>
    <submittedName>
        <fullName evidence="3">Uncharacterized protein</fullName>
    </submittedName>
</protein>
<dbReference type="AlphaFoldDB" id="A0A6V7Y540"/>
<feature type="region of interest" description="Disordered" evidence="2">
    <location>
        <begin position="370"/>
        <end position="406"/>
    </location>
</feature>
<sequence>MDKYIEIGAVDKKQFDGRILSGAAKLSDLEKIHQDTISLEDAINRNLRVLNRDLTKMGDALDTMEKDTNKGFAAVAARVDALGQDMEKVKESVESLRSELEARDNLEFDEFRSSGASRLLKPTQIPPPPPQHQQSSSSINNIGLANSLGNEKDKTRSTQSTNNGGTNTRGAQNRNPEIHVLGEGSSSGPQLGVFSGETASAFDEWTLRFMDYLDVFGTAWSEAEKVNRLKLYLGTQVRNIFENLLPSERNTIPNVFKNIRAKLDSPHFRELAYKRLAACYQREGELVSDFIKRLVPLVNTTSSHISAEAKEEILCRCFTEKVRPEFQRSLQLVGPLIGRKDFDKLTAYVQELEVAAERDGRNTNEVIHAISDHPSQVPRGRFTTWRPISSGNTSQGLRGFNRNSPARFATSSNAQRLGYGGYQGRNQWRPQNDRRWNSRPFCHYCRRVGHDQYNCRERRVNDNYNRNRGPRDVKEKDNLEVREMLDNLAVQVHEMKMSGKYASANQGNIRSLQPIAQSSPQPKEKILVQRKRNQRKLPVGKAKDTE</sequence>
<name>A0A6V7Y540_MELEN</name>
<evidence type="ECO:0000256" key="1">
    <source>
        <dbReference type="SAM" id="Coils"/>
    </source>
</evidence>
<reference evidence="3 4" key="1">
    <citation type="submission" date="2020-08" db="EMBL/GenBank/DDBJ databases">
        <authorList>
            <person name="Koutsovoulos G."/>
            <person name="Danchin GJ E."/>
        </authorList>
    </citation>
    <scope>NUCLEOTIDE SEQUENCE [LARGE SCALE GENOMIC DNA]</scope>
</reference>
<evidence type="ECO:0000313" key="4">
    <source>
        <dbReference type="Proteomes" id="UP000580250"/>
    </source>
</evidence>
<dbReference type="OrthoDB" id="10054156at2759"/>
<accession>A0A6V7Y540</accession>
<feature type="region of interest" description="Disordered" evidence="2">
    <location>
        <begin position="510"/>
        <end position="546"/>
    </location>
</feature>
<evidence type="ECO:0000256" key="2">
    <source>
        <dbReference type="SAM" id="MobiDB-lite"/>
    </source>
</evidence>
<gene>
    <name evidence="3" type="ORF">MENT_LOCUS60528</name>
</gene>
<feature type="compositionally biased region" description="Low complexity" evidence="2">
    <location>
        <begin position="157"/>
        <end position="175"/>
    </location>
</feature>
<evidence type="ECO:0000313" key="3">
    <source>
        <dbReference type="EMBL" id="CAD2206644.1"/>
    </source>
</evidence>
<feature type="compositionally biased region" description="Polar residues" evidence="2">
    <location>
        <begin position="139"/>
        <end position="149"/>
    </location>
</feature>
<comment type="caution">
    <text evidence="3">The sequence shown here is derived from an EMBL/GenBank/DDBJ whole genome shotgun (WGS) entry which is preliminary data.</text>
</comment>
<keyword evidence="1" id="KW-0175">Coiled coil</keyword>
<dbReference type="Proteomes" id="UP000580250">
    <property type="component" value="Unassembled WGS sequence"/>
</dbReference>
<organism evidence="3 4">
    <name type="scientific">Meloidogyne enterolobii</name>
    <name type="common">Root-knot nematode worm</name>
    <name type="synonym">Meloidogyne mayaguensis</name>
    <dbReference type="NCBI Taxonomy" id="390850"/>
    <lineage>
        <taxon>Eukaryota</taxon>
        <taxon>Metazoa</taxon>
        <taxon>Ecdysozoa</taxon>
        <taxon>Nematoda</taxon>
        <taxon>Chromadorea</taxon>
        <taxon>Rhabditida</taxon>
        <taxon>Tylenchina</taxon>
        <taxon>Tylenchomorpha</taxon>
        <taxon>Tylenchoidea</taxon>
        <taxon>Meloidogynidae</taxon>
        <taxon>Meloidogyninae</taxon>
        <taxon>Meloidogyne</taxon>
    </lineage>
</organism>
<proteinExistence type="predicted"/>
<feature type="compositionally biased region" description="Polar residues" evidence="2">
    <location>
        <begin position="386"/>
        <end position="406"/>
    </location>
</feature>
<feature type="compositionally biased region" description="Polar residues" evidence="2">
    <location>
        <begin position="510"/>
        <end position="521"/>
    </location>
</feature>